<evidence type="ECO:0000256" key="2">
    <source>
        <dbReference type="SAM" id="Phobius"/>
    </source>
</evidence>
<evidence type="ECO:0000313" key="5">
    <source>
        <dbReference type="Proteomes" id="UP000605846"/>
    </source>
</evidence>
<evidence type="ECO:0000259" key="3">
    <source>
        <dbReference type="Pfam" id="PF01979"/>
    </source>
</evidence>
<feature type="transmembrane region" description="Helical" evidence="2">
    <location>
        <begin position="38"/>
        <end position="60"/>
    </location>
</feature>
<gene>
    <name evidence="4" type="ORF">EC973_003039</name>
</gene>
<keyword evidence="2" id="KW-0472">Membrane</keyword>
<protein>
    <recommendedName>
        <fullName evidence="3">Amidohydrolase-related domain-containing protein</fullName>
    </recommendedName>
</protein>
<dbReference type="InterPro" id="IPR006680">
    <property type="entry name" value="Amidohydro-rel"/>
</dbReference>
<comment type="caution">
    <text evidence="4">The sequence shown here is derived from an EMBL/GenBank/DDBJ whole genome shotgun (WGS) entry which is preliminary data.</text>
</comment>
<dbReference type="PANTHER" id="PTHR43668:SF5">
    <property type="entry name" value="AMIDOHYDROLASE 3 DOMAIN-CONTAINING PROTEIN"/>
    <property type="match status" value="1"/>
</dbReference>
<dbReference type="GO" id="GO:0005737">
    <property type="term" value="C:cytoplasm"/>
    <property type="evidence" value="ECO:0007669"/>
    <property type="project" value="TreeGrafter"/>
</dbReference>
<feature type="domain" description="Amidohydrolase-related" evidence="3">
    <location>
        <begin position="164"/>
        <end position="498"/>
    </location>
</feature>
<dbReference type="Gene3D" id="2.30.40.10">
    <property type="entry name" value="Urease, subunit C, domain 1"/>
    <property type="match status" value="1"/>
</dbReference>
<dbReference type="SUPFAM" id="SSF51556">
    <property type="entry name" value="Metallo-dependent hydrolases"/>
    <property type="match status" value="2"/>
</dbReference>
<keyword evidence="5" id="KW-1185">Reference proteome</keyword>
<dbReference type="GO" id="GO:0004038">
    <property type="term" value="F:allantoinase activity"/>
    <property type="evidence" value="ECO:0007669"/>
    <property type="project" value="TreeGrafter"/>
</dbReference>
<organism evidence="4 5">
    <name type="scientific">Apophysomyces ossiformis</name>
    <dbReference type="NCBI Taxonomy" id="679940"/>
    <lineage>
        <taxon>Eukaryota</taxon>
        <taxon>Fungi</taxon>
        <taxon>Fungi incertae sedis</taxon>
        <taxon>Mucoromycota</taxon>
        <taxon>Mucoromycotina</taxon>
        <taxon>Mucoromycetes</taxon>
        <taxon>Mucorales</taxon>
        <taxon>Mucorineae</taxon>
        <taxon>Mucoraceae</taxon>
        <taxon>Apophysomyces</taxon>
    </lineage>
</organism>
<evidence type="ECO:0000256" key="1">
    <source>
        <dbReference type="SAM" id="MobiDB-lite"/>
    </source>
</evidence>
<dbReference type="EMBL" id="JABAYA010000019">
    <property type="protein sequence ID" value="KAF7730093.1"/>
    <property type="molecule type" value="Genomic_DNA"/>
</dbReference>
<dbReference type="InterPro" id="IPR050138">
    <property type="entry name" value="DHOase/Allantoinase_Hydrolase"/>
</dbReference>
<dbReference type="PANTHER" id="PTHR43668">
    <property type="entry name" value="ALLANTOINASE"/>
    <property type="match status" value="1"/>
</dbReference>
<dbReference type="Pfam" id="PF01979">
    <property type="entry name" value="Amidohydro_1"/>
    <property type="match status" value="1"/>
</dbReference>
<keyword evidence="2" id="KW-1133">Transmembrane helix</keyword>
<feature type="compositionally biased region" description="Polar residues" evidence="1">
    <location>
        <begin position="18"/>
        <end position="28"/>
    </location>
</feature>
<reference evidence="4" key="1">
    <citation type="submission" date="2020-01" db="EMBL/GenBank/DDBJ databases">
        <title>Genome Sequencing of Three Apophysomyces-Like Fungal Strains Confirms a Novel Fungal Genus in the Mucoromycota with divergent Burkholderia-like Endosymbiotic Bacteria.</title>
        <authorList>
            <person name="Stajich J.E."/>
            <person name="Macias A.M."/>
            <person name="Carter-House D."/>
            <person name="Lovett B."/>
            <person name="Kasson L.R."/>
            <person name="Berry K."/>
            <person name="Grigoriev I."/>
            <person name="Chang Y."/>
            <person name="Spatafora J."/>
            <person name="Kasson M.T."/>
        </authorList>
    </citation>
    <scope>NUCLEOTIDE SEQUENCE</scope>
    <source>
        <strain evidence="4">NRRL A-21654</strain>
    </source>
</reference>
<dbReference type="SUPFAM" id="SSF51338">
    <property type="entry name" value="Composite domain of metallo-dependent hydrolases"/>
    <property type="match status" value="1"/>
</dbReference>
<dbReference type="Proteomes" id="UP000605846">
    <property type="component" value="Unassembled WGS sequence"/>
</dbReference>
<proteinExistence type="predicted"/>
<evidence type="ECO:0000313" key="4">
    <source>
        <dbReference type="EMBL" id="KAF7730093.1"/>
    </source>
</evidence>
<keyword evidence="2" id="KW-0812">Transmembrane</keyword>
<feature type="region of interest" description="Disordered" evidence="1">
    <location>
        <begin position="1"/>
        <end position="29"/>
    </location>
</feature>
<name>A0A8H7BTL7_9FUNG</name>
<dbReference type="Gene3D" id="3.20.20.140">
    <property type="entry name" value="Metal-dependent hydrolases"/>
    <property type="match status" value="2"/>
</dbReference>
<sequence>MSTSKSGYHTVPAGNHDAQGSTSSTGPNLVTRVKRSPLLLGILTCVALVAGFSLALLLPVSSSTGSRYPKKVMKVGISEMTMKEGLHKCQKIAQTKTLPMTKKRRNPRVDKVAPILLKNATVWDGQGEVLDGMDVLMEDGLIKDMRRQIQAASDVKVIDVKGHVVSPGLVDMHSHIGVEAWPNLAATIDNNERTSPLTPFVRSLDSFNPSDIALRIAASGGITTVLALPGSANIIGGEAFVFKLRPVNTTSNADMLVQAATTEEDEPQRRYMKWACGENPKRVYGNKGQMPSTREAFLVREILVEAQKLKKQQDDWCSAATHTDKARLETPFPEELRLESLVALLRGEVLLNIHCYETHDLEAMVRHSLEFNFTIAAFHHALDAYRIPDILKRARGKITVATFVDHWGYKKEAYQASIHAPRILLDAGIPVAFKSDHPVLNSQHLVFDAAKGRHYGLTKQEAFKAVTSVPANAIGLGHRIGSLKVGYDADIIVWDREPLELGAAPLQVFIDGIALFEERAIPPAVASKAGSSPEFIIQRQNQTEGAKTFVLSNVGSFFLDKLRKDVQVVVENGTITCVATDCSSTMKAIRQDSLAVIDIQKGHITPGFVAVGSSLGLVEIPSEPSTVDGKVKASESQNSKAIVHAVDGVKLGTRHLEVAYEGGVLTAITAPVSANVIAGISAAFKTDAESLLSEGSLISSAAALHIQIGNVYKSDVFPSVSAQINFVRQILTANVNADNDYGRAARGEIPTVVHVHNKDEIASVIRLKQKDLPAVRFVILGGAESHLVAGHLAEAGIPVILRPVLCTPSQFDSIHCLTGAPLTNGTAAHVLHHHGVKLAIGVSDDGNARNLIWDAGWLVPTDPLQQLTEEDAIRFISSNLLEIFGLDDKNLLNVDEFIVWSGSPLDMESRRVLIHSQNGIHWLE</sequence>
<dbReference type="OrthoDB" id="10258955at2759"/>
<dbReference type="GO" id="GO:0006145">
    <property type="term" value="P:purine nucleobase catabolic process"/>
    <property type="evidence" value="ECO:0007669"/>
    <property type="project" value="TreeGrafter"/>
</dbReference>
<dbReference type="AlphaFoldDB" id="A0A8H7BTL7"/>
<dbReference type="InterPro" id="IPR032466">
    <property type="entry name" value="Metal_Hydrolase"/>
</dbReference>
<dbReference type="InterPro" id="IPR011059">
    <property type="entry name" value="Metal-dep_hydrolase_composite"/>
</dbReference>
<accession>A0A8H7BTL7</accession>